<sequence>MNALTSIIRKRPLATAIGLSAAVHLILFLPDQSPPATTERVLNAELTLSTLKARPLTAAPEQPASTAQPAAASTEPANAAEKKAPHKKPPALSSQQPAPEKTVREENEIDSPAAPQPAPMQNQAVQQQAMNLEKGLSDQVDELSSDPTERSYQQQILAHLRNHLAAPQEYSGSVRLSMTIRYGQIATDVQVLRSSGNPLVDDWAVKAAIGANPYPPVPTELSQPFTFRPTIAIGR</sequence>
<dbReference type="Gene3D" id="3.30.1150.10">
    <property type="match status" value="1"/>
</dbReference>
<feature type="region of interest" description="Disordered" evidence="5">
    <location>
        <begin position="55"/>
        <end position="126"/>
    </location>
</feature>
<dbReference type="SUPFAM" id="SSF74653">
    <property type="entry name" value="TolA/TonB C-terminal domain"/>
    <property type="match status" value="1"/>
</dbReference>
<dbReference type="NCBIfam" id="TIGR01352">
    <property type="entry name" value="tonB_Cterm"/>
    <property type="match status" value="1"/>
</dbReference>
<dbReference type="InterPro" id="IPR006260">
    <property type="entry name" value="TonB/TolA_C"/>
</dbReference>
<comment type="subcellular location">
    <subcellularLocation>
        <location evidence="1">Membrane</location>
        <topology evidence="1">Single-pass membrane protein</topology>
    </subcellularLocation>
</comment>
<evidence type="ECO:0000313" key="6">
    <source>
        <dbReference type="EMBL" id="MCA6063643.1"/>
    </source>
</evidence>
<gene>
    <name evidence="6" type="ORF">I9W95_08480</name>
</gene>
<keyword evidence="2" id="KW-0812">Transmembrane</keyword>
<keyword evidence="3" id="KW-1133">Transmembrane helix</keyword>
<dbReference type="Proteomes" id="UP000714380">
    <property type="component" value="Unassembled WGS sequence"/>
</dbReference>
<evidence type="ECO:0000256" key="4">
    <source>
        <dbReference type="ARBA" id="ARBA00023136"/>
    </source>
</evidence>
<dbReference type="Pfam" id="PF13103">
    <property type="entry name" value="TonB_2"/>
    <property type="match status" value="1"/>
</dbReference>
<evidence type="ECO:0000256" key="2">
    <source>
        <dbReference type="ARBA" id="ARBA00022692"/>
    </source>
</evidence>
<proteinExistence type="predicted"/>
<accession>A0ABS7ZPM4</accession>
<evidence type="ECO:0000256" key="3">
    <source>
        <dbReference type="ARBA" id="ARBA00022989"/>
    </source>
</evidence>
<comment type="caution">
    <text evidence="6">The sequence shown here is derived from an EMBL/GenBank/DDBJ whole genome shotgun (WGS) entry which is preliminary data.</text>
</comment>
<protein>
    <submittedName>
        <fullName evidence="6">TonB family protein</fullName>
    </submittedName>
</protein>
<feature type="compositionally biased region" description="Low complexity" evidence="5">
    <location>
        <begin position="58"/>
        <end position="79"/>
    </location>
</feature>
<keyword evidence="7" id="KW-1185">Reference proteome</keyword>
<organism evidence="6 7">
    <name type="scientific">Thalassolituus marinus</name>
    <dbReference type="NCBI Taxonomy" id="671053"/>
    <lineage>
        <taxon>Bacteria</taxon>
        <taxon>Pseudomonadati</taxon>
        <taxon>Pseudomonadota</taxon>
        <taxon>Gammaproteobacteria</taxon>
        <taxon>Oceanospirillales</taxon>
        <taxon>Oceanospirillaceae</taxon>
        <taxon>Thalassolituus</taxon>
    </lineage>
</organism>
<dbReference type="EMBL" id="JAEDAH010000042">
    <property type="protein sequence ID" value="MCA6063643.1"/>
    <property type="molecule type" value="Genomic_DNA"/>
</dbReference>
<evidence type="ECO:0000256" key="1">
    <source>
        <dbReference type="ARBA" id="ARBA00004167"/>
    </source>
</evidence>
<dbReference type="RefSeq" id="WP_225673834.1">
    <property type="nucleotide sequence ID" value="NZ_JAEDAH010000042.1"/>
</dbReference>
<evidence type="ECO:0000256" key="5">
    <source>
        <dbReference type="SAM" id="MobiDB-lite"/>
    </source>
</evidence>
<reference evidence="6 7" key="1">
    <citation type="submission" date="2020-12" db="EMBL/GenBank/DDBJ databases">
        <title>Novel Thalassolituus-related marine hydrocarbonoclastic bacteria mediated algae-derived hydrocarbons mineralization in twilight zone of the northern South China Sea.</title>
        <authorList>
            <person name="Dong C."/>
        </authorList>
    </citation>
    <scope>NUCLEOTIDE SEQUENCE [LARGE SCALE GENOMIC DNA]</scope>
    <source>
        <strain evidence="6 7">IMCC1826</strain>
    </source>
</reference>
<keyword evidence="4" id="KW-0472">Membrane</keyword>
<name>A0ABS7ZPM4_9GAMM</name>
<evidence type="ECO:0000313" key="7">
    <source>
        <dbReference type="Proteomes" id="UP000714380"/>
    </source>
</evidence>